<dbReference type="SMART" id="SM00747">
    <property type="entry name" value="CFEM"/>
    <property type="match status" value="1"/>
</dbReference>
<dbReference type="PROSITE" id="PS52012">
    <property type="entry name" value="CFEM"/>
    <property type="match status" value="1"/>
</dbReference>
<evidence type="ECO:0000256" key="5">
    <source>
        <dbReference type="ARBA" id="ARBA00022622"/>
    </source>
</evidence>
<dbReference type="GO" id="GO:0005576">
    <property type="term" value="C:extracellular region"/>
    <property type="evidence" value="ECO:0007669"/>
    <property type="project" value="UniProtKB-SubCell"/>
</dbReference>
<dbReference type="AlphaFoldDB" id="A0A0G4PAS8"/>
<feature type="signal peptide" evidence="10">
    <location>
        <begin position="1"/>
        <end position="18"/>
    </location>
</feature>
<keyword evidence="13" id="KW-1185">Reference proteome</keyword>
<proteinExistence type="inferred from homology"/>
<evidence type="ECO:0000256" key="2">
    <source>
        <dbReference type="ARBA" id="ARBA00004613"/>
    </source>
</evidence>
<evidence type="ECO:0000256" key="1">
    <source>
        <dbReference type="ARBA" id="ARBA00004589"/>
    </source>
</evidence>
<keyword evidence="8" id="KW-0449">Lipoprotein</keyword>
<accession>A0A0G4PAS8</accession>
<dbReference type="STRING" id="1429867.A0A0G4PAS8"/>
<evidence type="ECO:0000256" key="10">
    <source>
        <dbReference type="SAM" id="SignalP"/>
    </source>
</evidence>
<keyword evidence="7 9" id="KW-1015">Disulfide bond</keyword>
<name>A0A0G4PAS8_PENC3</name>
<dbReference type="GO" id="GO:0046872">
    <property type="term" value="F:metal ion binding"/>
    <property type="evidence" value="ECO:0007669"/>
    <property type="project" value="UniProtKB-UniRule"/>
</dbReference>
<sequence length="90" mass="9488">MKLTIFFPLAAFLSLTVADPSVDASPCLNRCLSEAAAVSGCISSIDYKCTCPSKAFKDTLGTCLEVSCTPDDLTAAGELHKERCGEDPPQ</sequence>
<feature type="domain" description="CFEM" evidence="11">
    <location>
        <begin position="1"/>
        <end position="90"/>
    </location>
</feature>
<comment type="caution">
    <text evidence="9">Lacks conserved residue(s) required for the propagation of feature annotation.</text>
</comment>
<keyword evidence="9" id="KW-0349">Heme</keyword>
<feature type="chain" id="PRO_5005195528" evidence="10">
    <location>
        <begin position="19"/>
        <end position="90"/>
    </location>
</feature>
<evidence type="ECO:0000256" key="7">
    <source>
        <dbReference type="ARBA" id="ARBA00023157"/>
    </source>
</evidence>
<feature type="disulfide bond" evidence="9">
    <location>
        <begin position="51"/>
        <end position="84"/>
    </location>
</feature>
<dbReference type="InterPro" id="IPR008427">
    <property type="entry name" value="Extracellular_membr_CFEM_dom"/>
</dbReference>
<keyword evidence="5" id="KW-0336">GPI-anchor</keyword>
<evidence type="ECO:0000256" key="6">
    <source>
        <dbReference type="ARBA" id="ARBA00022729"/>
    </source>
</evidence>
<comment type="similarity">
    <text evidence="3">Belongs to the RBT5 family.</text>
</comment>
<keyword evidence="6 10" id="KW-0732">Signal</keyword>
<dbReference type="EMBL" id="HG793142">
    <property type="protein sequence ID" value="CRL23400.1"/>
    <property type="molecule type" value="Genomic_DNA"/>
</dbReference>
<evidence type="ECO:0000256" key="3">
    <source>
        <dbReference type="ARBA" id="ARBA00010031"/>
    </source>
</evidence>
<organism evidence="12 13">
    <name type="scientific">Penicillium camemberti (strain FM 013)</name>
    <dbReference type="NCBI Taxonomy" id="1429867"/>
    <lineage>
        <taxon>Eukaryota</taxon>
        <taxon>Fungi</taxon>
        <taxon>Dikarya</taxon>
        <taxon>Ascomycota</taxon>
        <taxon>Pezizomycotina</taxon>
        <taxon>Eurotiomycetes</taxon>
        <taxon>Eurotiomycetidae</taxon>
        <taxon>Eurotiales</taxon>
        <taxon>Aspergillaceae</taxon>
        <taxon>Penicillium</taxon>
    </lineage>
</organism>
<dbReference type="Proteomes" id="UP000053732">
    <property type="component" value="Unassembled WGS sequence"/>
</dbReference>
<reference evidence="12 13" key="1">
    <citation type="journal article" date="2014" name="Nat. Commun.">
        <title>Multiple recent horizontal transfers of a large genomic region in cheese making fungi.</title>
        <authorList>
            <person name="Cheeseman K."/>
            <person name="Ropars J."/>
            <person name="Renault P."/>
            <person name="Dupont J."/>
            <person name="Gouzy J."/>
            <person name="Branca A."/>
            <person name="Abraham A.L."/>
            <person name="Ceppi M."/>
            <person name="Conseiller E."/>
            <person name="Debuchy R."/>
            <person name="Malagnac F."/>
            <person name="Goarin A."/>
            <person name="Silar P."/>
            <person name="Lacoste S."/>
            <person name="Sallet E."/>
            <person name="Bensimon A."/>
            <person name="Giraud T."/>
            <person name="Brygoo Y."/>
        </authorList>
    </citation>
    <scope>NUCLEOTIDE SEQUENCE [LARGE SCALE GENOMIC DNA]</scope>
    <source>
        <strain evidence="13">FM 013</strain>
    </source>
</reference>
<keyword evidence="9" id="KW-0479">Metal-binding</keyword>
<evidence type="ECO:0000313" key="12">
    <source>
        <dbReference type="EMBL" id="CRL23400.1"/>
    </source>
</evidence>
<protein>
    <submittedName>
        <fullName evidence="12">Extracellular membrane protein, CFEM domain</fullName>
    </submittedName>
</protein>
<evidence type="ECO:0000259" key="11">
    <source>
        <dbReference type="PROSITE" id="PS52012"/>
    </source>
</evidence>
<keyword evidence="4" id="KW-0964">Secreted</keyword>
<dbReference type="Pfam" id="PF05730">
    <property type="entry name" value="CFEM"/>
    <property type="match status" value="1"/>
</dbReference>
<comment type="subcellular location">
    <subcellularLocation>
        <location evidence="1">Membrane</location>
        <topology evidence="1">Lipid-anchor</topology>
        <topology evidence="1">GPI-anchor</topology>
    </subcellularLocation>
    <subcellularLocation>
        <location evidence="2">Secreted</location>
    </subcellularLocation>
</comment>
<evidence type="ECO:0000256" key="4">
    <source>
        <dbReference type="ARBA" id="ARBA00022525"/>
    </source>
</evidence>
<evidence type="ECO:0000256" key="9">
    <source>
        <dbReference type="PROSITE-ProRule" id="PRU01356"/>
    </source>
</evidence>
<evidence type="ECO:0000313" key="13">
    <source>
        <dbReference type="Proteomes" id="UP000053732"/>
    </source>
</evidence>
<feature type="binding site" description="axial binding residue" evidence="9">
    <location>
        <position position="46"/>
    </location>
    <ligand>
        <name>heme</name>
        <dbReference type="ChEBI" id="CHEBI:30413"/>
    </ligand>
    <ligandPart>
        <name>Fe</name>
        <dbReference type="ChEBI" id="CHEBI:18248"/>
    </ligandPart>
</feature>
<keyword evidence="5" id="KW-0325">Glycoprotein</keyword>
<keyword evidence="5" id="KW-0472">Membrane</keyword>
<dbReference type="GO" id="GO:0098552">
    <property type="term" value="C:side of membrane"/>
    <property type="evidence" value="ECO:0007669"/>
    <property type="project" value="UniProtKB-KW"/>
</dbReference>
<gene>
    <name evidence="12" type="ORF">PCAMFM013_S009g000340</name>
</gene>
<evidence type="ECO:0000256" key="8">
    <source>
        <dbReference type="ARBA" id="ARBA00023288"/>
    </source>
</evidence>
<keyword evidence="9" id="KW-0408">Iron</keyword>